<protein>
    <recommendedName>
        <fullName evidence="4">Required for respiratory growth protein 9, mitochondrial</fullName>
    </recommendedName>
</protein>
<evidence type="ECO:0000313" key="7">
    <source>
        <dbReference type="EMBL" id="KAK0514002.1"/>
    </source>
</evidence>
<dbReference type="Proteomes" id="UP001166286">
    <property type="component" value="Unassembled WGS sequence"/>
</dbReference>
<gene>
    <name evidence="7" type="ORF">JMJ35_003724</name>
</gene>
<dbReference type="GO" id="GO:0005739">
    <property type="term" value="C:mitochondrion"/>
    <property type="evidence" value="ECO:0007669"/>
    <property type="project" value="UniProtKB-SubCell"/>
</dbReference>
<feature type="compositionally biased region" description="Basic and acidic residues" evidence="6">
    <location>
        <begin position="305"/>
        <end position="329"/>
    </location>
</feature>
<feature type="region of interest" description="Disordered" evidence="6">
    <location>
        <begin position="293"/>
        <end position="337"/>
    </location>
</feature>
<evidence type="ECO:0000313" key="8">
    <source>
        <dbReference type="Proteomes" id="UP001166286"/>
    </source>
</evidence>
<dbReference type="EMBL" id="JAFEKC020000006">
    <property type="protein sequence ID" value="KAK0514002.1"/>
    <property type="molecule type" value="Genomic_DNA"/>
</dbReference>
<proteinExistence type="inferred from homology"/>
<comment type="caution">
    <text evidence="7">The sequence shown here is derived from an EMBL/GenBank/DDBJ whole genome shotgun (WGS) entry which is preliminary data.</text>
</comment>
<feature type="compositionally biased region" description="Basic and acidic residues" evidence="6">
    <location>
        <begin position="117"/>
        <end position="131"/>
    </location>
</feature>
<name>A0AA39V334_9LECA</name>
<dbReference type="PANTHER" id="PTHR13475">
    <property type="entry name" value="NEUGRIN"/>
    <property type="match status" value="1"/>
</dbReference>
<keyword evidence="8" id="KW-1185">Reference proteome</keyword>
<comment type="similarity">
    <text evidence="3">Belongs to the RRG9 family.</text>
</comment>
<evidence type="ECO:0000256" key="6">
    <source>
        <dbReference type="SAM" id="MobiDB-lite"/>
    </source>
</evidence>
<feature type="region of interest" description="Disordered" evidence="6">
    <location>
        <begin position="106"/>
        <end position="188"/>
    </location>
</feature>
<keyword evidence="5" id="KW-0809">Transit peptide</keyword>
<sequence length="366" mass="41318">MPCSACTTNVLQRFLGGFEIFAFKTAGLPPTRQFYSTGARHFYNARSTPRRTTRNPRFVEPSEHLDLKILRQTSTPPIEPALGKEDEQEKTDGIIERVEAADAVGGHIRVMKSEQPQSHRKDSNSLDKGWWEENYSSDLRKSNRPHSASSPPSVSQSESQSPSTIPSTKSPSPDPPDPPKPRTGPSPWQIQKAALTTKFPTGWIPRKRLSPSTLDGIRTLHAQYPLKYTTPVLASQFKVSPEAIRRILKSKWRPSDEEEEERVKRWENRGKSIWEGMAEVGLKPPRKWREMGVRKRVGGRGKARRWGENRRERRRREREGEGGKGEAMSKGKSKNVSTAFTIKGIPAIEAVRPGLGYQVPLADRIL</sequence>
<comment type="function">
    <text evidence="1">Required for respiratory activity and maintenance and expression of the mitochondrial genome.</text>
</comment>
<evidence type="ECO:0000256" key="2">
    <source>
        <dbReference type="ARBA" id="ARBA00004173"/>
    </source>
</evidence>
<evidence type="ECO:0000256" key="5">
    <source>
        <dbReference type="ARBA" id="ARBA00022946"/>
    </source>
</evidence>
<evidence type="ECO:0000256" key="3">
    <source>
        <dbReference type="ARBA" id="ARBA00010895"/>
    </source>
</evidence>
<feature type="compositionally biased region" description="Pro residues" evidence="6">
    <location>
        <begin position="172"/>
        <end position="184"/>
    </location>
</feature>
<evidence type="ECO:0000256" key="4">
    <source>
        <dbReference type="ARBA" id="ARBA00013566"/>
    </source>
</evidence>
<dbReference type="PANTHER" id="PTHR13475:SF3">
    <property type="entry name" value="NEUGRIN"/>
    <property type="match status" value="1"/>
</dbReference>
<organism evidence="7 8">
    <name type="scientific">Cladonia borealis</name>
    <dbReference type="NCBI Taxonomy" id="184061"/>
    <lineage>
        <taxon>Eukaryota</taxon>
        <taxon>Fungi</taxon>
        <taxon>Dikarya</taxon>
        <taxon>Ascomycota</taxon>
        <taxon>Pezizomycotina</taxon>
        <taxon>Lecanoromycetes</taxon>
        <taxon>OSLEUM clade</taxon>
        <taxon>Lecanoromycetidae</taxon>
        <taxon>Lecanorales</taxon>
        <taxon>Lecanorineae</taxon>
        <taxon>Cladoniaceae</taxon>
        <taxon>Cladonia</taxon>
    </lineage>
</organism>
<dbReference type="InterPro" id="IPR010487">
    <property type="entry name" value="NGRN/Rrg9"/>
</dbReference>
<feature type="compositionally biased region" description="Low complexity" evidence="6">
    <location>
        <begin position="145"/>
        <end position="171"/>
    </location>
</feature>
<evidence type="ECO:0000256" key="1">
    <source>
        <dbReference type="ARBA" id="ARBA00003548"/>
    </source>
</evidence>
<dbReference type="GO" id="GO:0005634">
    <property type="term" value="C:nucleus"/>
    <property type="evidence" value="ECO:0007669"/>
    <property type="project" value="TreeGrafter"/>
</dbReference>
<dbReference type="AlphaFoldDB" id="A0AA39V334"/>
<reference evidence="7" key="1">
    <citation type="submission" date="2023-03" db="EMBL/GenBank/DDBJ databases">
        <title>Complete genome of Cladonia borealis.</title>
        <authorList>
            <person name="Park H."/>
        </authorList>
    </citation>
    <scope>NUCLEOTIDE SEQUENCE</scope>
    <source>
        <strain evidence="7">ANT050790</strain>
    </source>
</reference>
<accession>A0AA39V334</accession>
<feature type="compositionally biased region" description="Basic residues" evidence="6">
    <location>
        <begin position="294"/>
        <end position="304"/>
    </location>
</feature>
<dbReference type="Pfam" id="PF06413">
    <property type="entry name" value="Neugrin"/>
    <property type="match status" value="1"/>
</dbReference>
<comment type="subcellular location">
    <subcellularLocation>
        <location evidence="2">Mitochondrion</location>
    </subcellularLocation>
</comment>